<dbReference type="Proteomes" id="UP000053268">
    <property type="component" value="Unassembled WGS sequence"/>
</dbReference>
<feature type="transmembrane region" description="Helical" evidence="1">
    <location>
        <begin position="21"/>
        <end position="47"/>
    </location>
</feature>
<evidence type="ECO:0000313" key="3">
    <source>
        <dbReference type="EMBL" id="KPI95310.1"/>
    </source>
</evidence>
<keyword evidence="4" id="KW-1185">Reference proteome</keyword>
<dbReference type="EMBL" id="KQ459596">
    <property type="protein sequence ID" value="KPI95310.1"/>
    <property type="molecule type" value="Genomic_DNA"/>
</dbReference>
<dbReference type="PANTHER" id="PTHR24260">
    <property type="match status" value="1"/>
</dbReference>
<organism evidence="3 4">
    <name type="scientific">Papilio xuthus</name>
    <name type="common">Asian swallowtail butterfly</name>
    <dbReference type="NCBI Taxonomy" id="66420"/>
    <lineage>
        <taxon>Eukaryota</taxon>
        <taxon>Metazoa</taxon>
        <taxon>Ecdysozoa</taxon>
        <taxon>Arthropoda</taxon>
        <taxon>Hexapoda</taxon>
        <taxon>Insecta</taxon>
        <taxon>Pterygota</taxon>
        <taxon>Neoptera</taxon>
        <taxon>Endopterygota</taxon>
        <taxon>Lepidoptera</taxon>
        <taxon>Glossata</taxon>
        <taxon>Ditrysia</taxon>
        <taxon>Papilionoidea</taxon>
        <taxon>Papilionidae</taxon>
        <taxon>Papilioninae</taxon>
        <taxon>Papilio</taxon>
    </lineage>
</organism>
<dbReference type="InterPro" id="IPR009003">
    <property type="entry name" value="Peptidase_S1_PA"/>
</dbReference>
<evidence type="ECO:0000259" key="2">
    <source>
        <dbReference type="PROSITE" id="PS50240"/>
    </source>
</evidence>
<feature type="domain" description="Peptidase S1" evidence="2">
    <location>
        <begin position="155"/>
        <end position="392"/>
    </location>
</feature>
<gene>
    <name evidence="3" type="ORF">RR46_08769</name>
</gene>
<dbReference type="InterPro" id="IPR051333">
    <property type="entry name" value="CLIP_Serine_Protease"/>
</dbReference>
<dbReference type="PANTHER" id="PTHR24260:SF132">
    <property type="entry name" value="PEPTIDASE S1 DOMAIN-CONTAINING PROTEIN"/>
    <property type="match status" value="1"/>
</dbReference>
<dbReference type="AlphaFoldDB" id="A0A194PW02"/>
<dbReference type="GO" id="GO:0004252">
    <property type="term" value="F:serine-type endopeptidase activity"/>
    <property type="evidence" value="ECO:0007669"/>
    <property type="project" value="InterPro"/>
</dbReference>
<dbReference type="GO" id="GO:0006508">
    <property type="term" value="P:proteolysis"/>
    <property type="evidence" value="ECO:0007669"/>
    <property type="project" value="InterPro"/>
</dbReference>
<evidence type="ECO:0000256" key="1">
    <source>
        <dbReference type="SAM" id="Phobius"/>
    </source>
</evidence>
<protein>
    <recommendedName>
        <fullName evidence="2">Peptidase S1 domain-containing protein</fullName>
    </recommendedName>
</protein>
<keyword evidence="1" id="KW-0472">Membrane</keyword>
<dbReference type="Pfam" id="PF00089">
    <property type="entry name" value="Trypsin"/>
    <property type="match status" value="1"/>
</dbReference>
<keyword evidence="1" id="KW-0812">Transmembrane</keyword>
<name>A0A194PW02_PAPXU</name>
<dbReference type="PROSITE" id="PS50240">
    <property type="entry name" value="TRYPSIN_DOM"/>
    <property type="match status" value="1"/>
</dbReference>
<dbReference type="STRING" id="66420.A0A194PW02"/>
<sequence length="401" mass="42352">MCNECWKEFKGWMRSFTRTECALTALQLVLLVLFVAFLTFLILHLLACSAAKHFYDIEPTKITHEPFSTSSQTNTTLTTIPISSTNHTTLSSDIECTWRPSQKTDSVIHYYDNGAMSTWTPEPPDGDLADDVDKSYVLALGKVNIQDIQDIIFGCILTIISEYCTLTAASCIESIEEVDSVDTFVIIERYGDGHIGQMHTVSDVLIHPEYQGISKKYDVAVLRSEDSLIKYGQAAVKLPSMLDALMITIGEEFNVLGYGSPRIASGSGRRAVRVLVVRTLAGAQCGAGWAPRHLAQGAAAGAGSCGAAPLCAGPGARPARLQPVRGGAAAAGLAADGGAGGGALRGSMRPRTVGSADGAMNKALAAWSAVMALFTAGTVAAALLQYVEDAAGAGAPQLDYP</sequence>
<keyword evidence="1" id="KW-1133">Transmembrane helix</keyword>
<dbReference type="InterPro" id="IPR043504">
    <property type="entry name" value="Peptidase_S1_PA_chymotrypsin"/>
</dbReference>
<dbReference type="Gene3D" id="2.40.10.10">
    <property type="entry name" value="Trypsin-like serine proteases"/>
    <property type="match status" value="1"/>
</dbReference>
<dbReference type="SUPFAM" id="SSF50494">
    <property type="entry name" value="Trypsin-like serine proteases"/>
    <property type="match status" value="1"/>
</dbReference>
<accession>A0A194PW02</accession>
<dbReference type="InterPro" id="IPR001254">
    <property type="entry name" value="Trypsin_dom"/>
</dbReference>
<evidence type="ECO:0000313" key="4">
    <source>
        <dbReference type="Proteomes" id="UP000053268"/>
    </source>
</evidence>
<reference evidence="3 4" key="1">
    <citation type="journal article" date="2015" name="Nat. Commun.">
        <title>Outbred genome sequencing and CRISPR/Cas9 gene editing in butterflies.</title>
        <authorList>
            <person name="Li X."/>
            <person name="Fan D."/>
            <person name="Zhang W."/>
            <person name="Liu G."/>
            <person name="Zhang L."/>
            <person name="Zhao L."/>
            <person name="Fang X."/>
            <person name="Chen L."/>
            <person name="Dong Y."/>
            <person name="Chen Y."/>
            <person name="Ding Y."/>
            <person name="Zhao R."/>
            <person name="Feng M."/>
            <person name="Zhu Y."/>
            <person name="Feng Y."/>
            <person name="Jiang X."/>
            <person name="Zhu D."/>
            <person name="Xiang H."/>
            <person name="Feng X."/>
            <person name="Li S."/>
            <person name="Wang J."/>
            <person name="Zhang G."/>
            <person name="Kronforst M.R."/>
            <person name="Wang W."/>
        </authorList>
    </citation>
    <scope>NUCLEOTIDE SEQUENCE [LARGE SCALE GENOMIC DNA]</scope>
    <source>
        <strain evidence="3">Ya'a_city_454_Px</strain>
        <tissue evidence="3">Whole body</tissue>
    </source>
</reference>
<proteinExistence type="predicted"/>